<dbReference type="GO" id="GO:0016740">
    <property type="term" value="F:transferase activity"/>
    <property type="evidence" value="ECO:0007669"/>
    <property type="project" value="UniProtKB-KW"/>
</dbReference>
<gene>
    <name evidence="2" type="ORF">ACFS6J_01450</name>
</gene>
<keyword evidence="2" id="KW-0808">Transferase</keyword>
<name>A0ABW6AT98_9SPHI</name>
<dbReference type="SUPFAM" id="SSF56801">
    <property type="entry name" value="Acetyl-CoA synthetase-like"/>
    <property type="match status" value="1"/>
</dbReference>
<evidence type="ECO:0000313" key="3">
    <source>
        <dbReference type="Proteomes" id="UP001597560"/>
    </source>
</evidence>
<keyword evidence="3" id="KW-1185">Reference proteome</keyword>
<protein>
    <submittedName>
        <fullName evidence="2">Acyl transferase</fullName>
    </submittedName>
</protein>
<dbReference type="Proteomes" id="UP001597560">
    <property type="component" value="Unassembled WGS sequence"/>
</dbReference>
<evidence type="ECO:0000313" key="2">
    <source>
        <dbReference type="EMBL" id="MFD2960432.1"/>
    </source>
</evidence>
<sequence>MVNIDKRAIFQIRSSEQFEQVALQIFKKQALENAVYKEYLHYLNCNPNNISHTEEIPFLPIEFFKTKEVILDNQISQVIFSSSGTTGMQPSRHLVSDLNLYEESFRRAFRLFYGDIKNMALLALLPSYLEREGSSLIYMVDDLIKDSNPQYSGYFLYDHRALYERLKELQNLKIPTMLIGVTYALLDFVENYNISFKELIVMETGGMKGKRKEMIRDELHNILCTGFGVTAIHSEYGMTELLSQAYSEAKGVFACPPWMKVLIRDVNDPLTKLPKGLTGGVNIIDLANLNSCSFIATQDLGRVSSNNHFEILGRFDQSDIRGCNLLVQ</sequence>
<dbReference type="RefSeq" id="WP_377608776.1">
    <property type="nucleotide sequence ID" value="NZ_JBHUPA010000001.1"/>
</dbReference>
<evidence type="ECO:0000259" key="1">
    <source>
        <dbReference type="Pfam" id="PF04443"/>
    </source>
</evidence>
<proteinExistence type="predicted"/>
<accession>A0ABW6AT98</accession>
<dbReference type="Gene3D" id="3.40.50.12780">
    <property type="entry name" value="N-terminal domain of ligase-like"/>
    <property type="match status" value="1"/>
</dbReference>
<dbReference type="EMBL" id="JBHUPA010000001">
    <property type="protein sequence ID" value="MFD2960432.1"/>
    <property type="molecule type" value="Genomic_DNA"/>
</dbReference>
<dbReference type="InterPro" id="IPR007534">
    <property type="entry name" value="LuxE"/>
</dbReference>
<dbReference type="InterPro" id="IPR042099">
    <property type="entry name" value="ANL_N_sf"/>
</dbReference>
<feature type="domain" description="Acyl-protein synthetase LuxE" evidence="1">
    <location>
        <begin position="166"/>
        <end position="326"/>
    </location>
</feature>
<organism evidence="2 3">
    <name type="scientific">Olivibacter jilunii</name>
    <dbReference type="NCBI Taxonomy" id="985016"/>
    <lineage>
        <taxon>Bacteria</taxon>
        <taxon>Pseudomonadati</taxon>
        <taxon>Bacteroidota</taxon>
        <taxon>Sphingobacteriia</taxon>
        <taxon>Sphingobacteriales</taxon>
        <taxon>Sphingobacteriaceae</taxon>
        <taxon>Olivibacter</taxon>
    </lineage>
</organism>
<reference evidence="3" key="1">
    <citation type="journal article" date="2019" name="Int. J. Syst. Evol. Microbiol.">
        <title>The Global Catalogue of Microorganisms (GCM) 10K type strain sequencing project: providing services to taxonomists for standard genome sequencing and annotation.</title>
        <authorList>
            <consortium name="The Broad Institute Genomics Platform"/>
            <consortium name="The Broad Institute Genome Sequencing Center for Infectious Disease"/>
            <person name="Wu L."/>
            <person name="Ma J."/>
        </authorList>
    </citation>
    <scope>NUCLEOTIDE SEQUENCE [LARGE SCALE GENOMIC DNA]</scope>
    <source>
        <strain evidence="3">KCTC 23098</strain>
    </source>
</reference>
<dbReference type="Pfam" id="PF04443">
    <property type="entry name" value="LuxE"/>
    <property type="match status" value="1"/>
</dbReference>
<comment type="caution">
    <text evidence="2">The sequence shown here is derived from an EMBL/GenBank/DDBJ whole genome shotgun (WGS) entry which is preliminary data.</text>
</comment>